<feature type="chain" id="PRO_5015473405" evidence="1">
    <location>
        <begin position="23"/>
        <end position="545"/>
    </location>
</feature>
<sequence>MNLKKTLFLTSFLSCGALFSNAQLMDNHRHFTRADTLRGTLSPERTCYDVSFYHLDIKIDPVNKSINGYNDIRFKTVKEFKRMQVDLFENMKVEKIVWNDLELKYKREFGAVFIDFPEKVKTGTTQTLRFYYSGKPIVAKRAPWDGGFVWTRDKQGDTWAGVACQGTGASLWWPNKEHQSDEPDSMMISVAVPSSLMNVSNGRLRSTVDLKNGFTQYNWFVSNPINNYDVTVNIGKYEHLKDKFNDLDLDYYVLRENVEKAKEQFKQVKPMLACFEKRFGPYPFYEDGYKLVDAPYLGMEHQSAVAYGNKYKNGYLGNDLTGSGIGNKFDFIIIHESGHEWFGNNVTAKDIADMWIHEGFTNYSEALYVECEFGYADYLAYENGYKHKVANDKPIIGPYGVNEEGSGDMYYKGGLMLHTIRSIVGDDIFFDILKGIQTKFKQQTVTTEDIIDFINKKSGRDLTKVFYQYLKYTHIPLLELKEENGDLLYRWKADVAGFDMPIKIAQAANNWQFIYPTTSWQRLSATRLSEIKVAEDLFYIDIKKY</sequence>
<organism evidence="3 4">
    <name type="scientific">Solitalea longa</name>
    <dbReference type="NCBI Taxonomy" id="2079460"/>
    <lineage>
        <taxon>Bacteria</taxon>
        <taxon>Pseudomonadati</taxon>
        <taxon>Bacteroidota</taxon>
        <taxon>Sphingobacteriia</taxon>
        <taxon>Sphingobacteriales</taxon>
        <taxon>Sphingobacteriaceae</taxon>
        <taxon>Solitalea</taxon>
    </lineage>
</organism>
<dbReference type="RefSeq" id="WP_103787035.1">
    <property type="nucleotide sequence ID" value="NZ_PQVF01000001.1"/>
</dbReference>
<dbReference type="SUPFAM" id="SSF63737">
    <property type="entry name" value="Leukotriene A4 hydrolase N-terminal domain"/>
    <property type="match status" value="1"/>
</dbReference>
<dbReference type="Proteomes" id="UP000236893">
    <property type="component" value="Unassembled WGS sequence"/>
</dbReference>
<gene>
    <name evidence="3" type="ORF">C3K47_00065</name>
</gene>
<feature type="signal peptide" evidence="1">
    <location>
        <begin position="1"/>
        <end position="22"/>
    </location>
</feature>
<dbReference type="Gene3D" id="2.60.40.1730">
    <property type="entry name" value="tricorn interacting facor f3 domain"/>
    <property type="match status" value="1"/>
</dbReference>
<dbReference type="CDD" id="cd09603">
    <property type="entry name" value="M1_APN_like"/>
    <property type="match status" value="1"/>
</dbReference>
<proteinExistence type="predicted"/>
<keyword evidence="4" id="KW-1185">Reference proteome</keyword>
<dbReference type="EMBL" id="PQVF01000001">
    <property type="protein sequence ID" value="POY38933.1"/>
    <property type="molecule type" value="Genomic_DNA"/>
</dbReference>
<evidence type="ECO:0000313" key="4">
    <source>
        <dbReference type="Proteomes" id="UP000236893"/>
    </source>
</evidence>
<evidence type="ECO:0000256" key="1">
    <source>
        <dbReference type="SAM" id="SignalP"/>
    </source>
</evidence>
<dbReference type="GO" id="GO:0016020">
    <property type="term" value="C:membrane"/>
    <property type="evidence" value="ECO:0007669"/>
    <property type="project" value="TreeGrafter"/>
</dbReference>
<dbReference type="InterPro" id="IPR042097">
    <property type="entry name" value="Aminopeptidase_N-like_N_sf"/>
</dbReference>
<dbReference type="Gene3D" id="1.10.390.10">
    <property type="entry name" value="Neutral Protease Domain 2"/>
    <property type="match status" value="1"/>
</dbReference>
<dbReference type="PANTHER" id="PTHR11533">
    <property type="entry name" value="PROTEASE M1 ZINC METALLOPROTEASE"/>
    <property type="match status" value="1"/>
</dbReference>
<dbReference type="SUPFAM" id="SSF55486">
    <property type="entry name" value="Metalloproteases ('zincins'), catalytic domain"/>
    <property type="match status" value="1"/>
</dbReference>
<feature type="domain" description="Peptidase M1 membrane alanine aminopeptidase" evidence="2">
    <location>
        <begin position="269"/>
        <end position="469"/>
    </location>
</feature>
<dbReference type="OrthoDB" id="100605at2"/>
<reference evidence="3 4" key="1">
    <citation type="submission" date="2018-01" db="EMBL/GenBank/DDBJ databases">
        <authorList>
            <person name="Gaut B.S."/>
            <person name="Morton B.R."/>
            <person name="Clegg M.T."/>
            <person name="Duvall M.R."/>
        </authorList>
    </citation>
    <scope>NUCLEOTIDE SEQUENCE [LARGE SCALE GENOMIC DNA]</scope>
    <source>
        <strain evidence="3 4">HR-AV</strain>
    </source>
</reference>
<evidence type="ECO:0000259" key="2">
    <source>
        <dbReference type="Pfam" id="PF01433"/>
    </source>
</evidence>
<evidence type="ECO:0000313" key="3">
    <source>
        <dbReference type="EMBL" id="POY38933.1"/>
    </source>
</evidence>
<dbReference type="GO" id="GO:0005737">
    <property type="term" value="C:cytoplasm"/>
    <property type="evidence" value="ECO:0007669"/>
    <property type="project" value="TreeGrafter"/>
</dbReference>
<protein>
    <submittedName>
        <fullName evidence="3">Peptidase M1</fullName>
    </submittedName>
</protein>
<comment type="caution">
    <text evidence="3">The sequence shown here is derived from an EMBL/GenBank/DDBJ whole genome shotgun (WGS) entry which is preliminary data.</text>
</comment>
<dbReference type="GO" id="GO:0042277">
    <property type="term" value="F:peptide binding"/>
    <property type="evidence" value="ECO:0007669"/>
    <property type="project" value="TreeGrafter"/>
</dbReference>
<name>A0A2S5A9Z0_9SPHI</name>
<dbReference type="InterPro" id="IPR027268">
    <property type="entry name" value="Peptidase_M4/M1_CTD_sf"/>
</dbReference>
<dbReference type="GO" id="GO:0008270">
    <property type="term" value="F:zinc ion binding"/>
    <property type="evidence" value="ECO:0007669"/>
    <property type="project" value="InterPro"/>
</dbReference>
<dbReference type="InterPro" id="IPR050344">
    <property type="entry name" value="Peptidase_M1_aminopeptidases"/>
</dbReference>
<dbReference type="GO" id="GO:0005615">
    <property type="term" value="C:extracellular space"/>
    <property type="evidence" value="ECO:0007669"/>
    <property type="project" value="TreeGrafter"/>
</dbReference>
<dbReference type="PANTHER" id="PTHR11533:SF174">
    <property type="entry name" value="PUROMYCIN-SENSITIVE AMINOPEPTIDASE-RELATED"/>
    <property type="match status" value="1"/>
</dbReference>
<keyword evidence="1" id="KW-0732">Signal</keyword>
<dbReference type="GO" id="GO:0043171">
    <property type="term" value="P:peptide catabolic process"/>
    <property type="evidence" value="ECO:0007669"/>
    <property type="project" value="TreeGrafter"/>
</dbReference>
<dbReference type="GO" id="GO:0070006">
    <property type="term" value="F:metalloaminopeptidase activity"/>
    <property type="evidence" value="ECO:0007669"/>
    <property type="project" value="TreeGrafter"/>
</dbReference>
<dbReference type="Pfam" id="PF01433">
    <property type="entry name" value="Peptidase_M1"/>
    <property type="match status" value="1"/>
</dbReference>
<accession>A0A2S5A9Z0</accession>
<dbReference type="AlphaFoldDB" id="A0A2S5A9Z0"/>
<dbReference type="InterPro" id="IPR014782">
    <property type="entry name" value="Peptidase_M1_dom"/>
</dbReference>